<dbReference type="InterPro" id="IPR000086">
    <property type="entry name" value="NUDIX_hydrolase_dom"/>
</dbReference>
<sequence length="292" mass="31078">MIRDFSTSNAPALHATALAWLSGEHGEPAPLRPAATVMIVRDASDDESGNSGGSPVEVFLLRRVASMAFAPSTIVFPGGGVDPRDSAELPWAGPGVLEWSVRLGADEEATRKLVVAAVREVFEECGVLFASADEDGPLVEVSSPQWQQVRAGLVARELSLSDVLREHGLCLRTDLLRAHAHWVTPVCEPRRFDTRFFVALMPAGRAIDGATSEADHAGWFDPASVLADYAAGSAVVLPPTLVCLEDLAASPSAAEFFAQEPVIRRIMPELVVNDAGEAVMRTDFAGTKAPRG</sequence>
<accession>A0A934X2U1</accession>
<dbReference type="SUPFAM" id="SSF55811">
    <property type="entry name" value="Nudix"/>
    <property type="match status" value="1"/>
</dbReference>
<dbReference type="GO" id="GO:0046872">
    <property type="term" value="F:metal ion binding"/>
    <property type="evidence" value="ECO:0007669"/>
    <property type="project" value="UniProtKB-KW"/>
</dbReference>
<dbReference type="EMBL" id="JADIXZ010000001">
    <property type="protein sequence ID" value="MBK6299971.1"/>
    <property type="molecule type" value="Genomic_DNA"/>
</dbReference>
<evidence type="ECO:0000259" key="7">
    <source>
        <dbReference type="PROSITE" id="PS51462"/>
    </source>
</evidence>
<evidence type="ECO:0000256" key="5">
    <source>
        <dbReference type="ARBA" id="ARBA00022842"/>
    </source>
</evidence>
<evidence type="ECO:0000256" key="1">
    <source>
        <dbReference type="ARBA" id="ARBA00001936"/>
    </source>
</evidence>
<dbReference type="Proteomes" id="UP000718281">
    <property type="component" value="Unassembled WGS sequence"/>
</dbReference>
<dbReference type="GO" id="GO:0016818">
    <property type="term" value="F:hydrolase activity, acting on acid anhydrides, in phosphorus-containing anhydrides"/>
    <property type="evidence" value="ECO:0007669"/>
    <property type="project" value="InterPro"/>
</dbReference>
<name>A0A934X2U1_9MICO</name>
<keyword evidence="5" id="KW-0460">Magnesium</keyword>
<evidence type="ECO:0000313" key="8">
    <source>
        <dbReference type="EMBL" id="MBK6299971.1"/>
    </source>
</evidence>
<evidence type="ECO:0000256" key="2">
    <source>
        <dbReference type="ARBA" id="ARBA00001946"/>
    </source>
</evidence>
<dbReference type="PANTHER" id="PTHR12318:SF0">
    <property type="entry name" value="ACYL-COENZYME A DIPHOSPHATASE NUDT19"/>
    <property type="match status" value="1"/>
</dbReference>
<dbReference type="Proteomes" id="UP000886632">
    <property type="component" value="Unassembled WGS sequence"/>
</dbReference>
<protein>
    <submittedName>
        <fullName evidence="8">NUDIX hydrolase</fullName>
    </submittedName>
</protein>
<dbReference type="Gene3D" id="3.90.79.10">
    <property type="entry name" value="Nucleoside Triphosphate Pyrophosphohydrolase"/>
    <property type="match status" value="1"/>
</dbReference>
<dbReference type="CDD" id="cd18870">
    <property type="entry name" value="NUDIX_AcylCoAdiphos_Nudt19"/>
    <property type="match status" value="1"/>
</dbReference>
<dbReference type="PROSITE" id="PS51462">
    <property type="entry name" value="NUDIX"/>
    <property type="match status" value="1"/>
</dbReference>
<keyword evidence="6" id="KW-0464">Manganese</keyword>
<reference evidence="8 10" key="1">
    <citation type="submission" date="2020-10" db="EMBL/GenBank/DDBJ databases">
        <title>Connecting structure to function with the recovery of over 1000 high-quality activated sludge metagenome-assembled genomes encoding full-length rRNA genes using long-read sequencing.</title>
        <authorList>
            <person name="Singleton C.M."/>
            <person name="Petriglieri F."/>
            <person name="Kristensen J.M."/>
            <person name="Kirkegaard R.H."/>
            <person name="Michaelsen T.Y."/>
            <person name="Andersen M.H."/>
            <person name="Karst S.M."/>
            <person name="Dueholm M.S."/>
            <person name="Nielsen P.H."/>
            <person name="Albertsen M."/>
        </authorList>
    </citation>
    <scope>NUCLEOTIDE SEQUENCE [LARGE SCALE GENOMIC DNA]</scope>
    <source>
        <strain evidence="8">AalE_18-Q3-R2-46_BAT3C.188</strain>
        <strain evidence="9">Ribe_18-Q3-R11-54_MAXAC.001</strain>
    </source>
</reference>
<dbReference type="AlphaFoldDB" id="A0A934X2U1"/>
<dbReference type="InterPro" id="IPR039121">
    <property type="entry name" value="NUDT19"/>
</dbReference>
<feature type="domain" description="Nudix hydrolase" evidence="7">
    <location>
        <begin position="30"/>
        <end position="242"/>
    </location>
</feature>
<evidence type="ECO:0000313" key="9">
    <source>
        <dbReference type="EMBL" id="MBL0005478.1"/>
    </source>
</evidence>
<gene>
    <name evidence="8" type="ORF">IPF40_02570</name>
    <name evidence="9" type="ORF">IPP00_16420</name>
</gene>
<comment type="cofactor">
    <cofactor evidence="1">
        <name>Mn(2+)</name>
        <dbReference type="ChEBI" id="CHEBI:29035"/>
    </cofactor>
</comment>
<dbReference type="EMBL" id="JADKGK010000027">
    <property type="protein sequence ID" value="MBL0005478.1"/>
    <property type="molecule type" value="Genomic_DNA"/>
</dbReference>
<dbReference type="InterPro" id="IPR015797">
    <property type="entry name" value="NUDIX_hydrolase-like_dom_sf"/>
</dbReference>
<evidence type="ECO:0000256" key="4">
    <source>
        <dbReference type="ARBA" id="ARBA00022801"/>
    </source>
</evidence>
<evidence type="ECO:0000256" key="3">
    <source>
        <dbReference type="ARBA" id="ARBA00022723"/>
    </source>
</evidence>
<keyword evidence="4 8" id="KW-0378">Hydrolase</keyword>
<proteinExistence type="predicted"/>
<evidence type="ECO:0000256" key="6">
    <source>
        <dbReference type="ARBA" id="ARBA00023211"/>
    </source>
</evidence>
<keyword evidence="3" id="KW-0479">Metal-binding</keyword>
<evidence type="ECO:0000313" key="10">
    <source>
        <dbReference type="Proteomes" id="UP000718281"/>
    </source>
</evidence>
<comment type="cofactor">
    <cofactor evidence="2">
        <name>Mg(2+)</name>
        <dbReference type="ChEBI" id="CHEBI:18420"/>
    </cofactor>
</comment>
<organism evidence="8 10">
    <name type="scientific">Candidatus Phosphoribacter hodrii</name>
    <dbReference type="NCBI Taxonomy" id="2953743"/>
    <lineage>
        <taxon>Bacteria</taxon>
        <taxon>Bacillati</taxon>
        <taxon>Actinomycetota</taxon>
        <taxon>Actinomycetes</taxon>
        <taxon>Micrococcales</taxon>
        <taxon>Dermatophilaceae</taxon>
        <taxon>Candidatus Phosphoribacter</taxon>
    </lineage>
</organism>
<dbReference type="PANTHER" id="PTHR12318">
    <property type="entry name" value="TESTOSTERONE-REGULATED PROTEIN RP2"/>
    <property type="match status" value="1"/>
</dbReference>
<comment type="caution">
    <text evidence="8">The sequence shown here is derived from an EMBL/GenBank/DDBJ whole genome shotgun (WGS) entry which is preliminary data.</text>
</comment>